<dbReference type="PANTHER" id="PTHR43313:SF50">
    <property type="entry name" value="GH26015P"/>
    <property type="match status" value="1"/>
</dbReference>
<dbReference type="InterPro" id="IPR036291">
    <property type="entry name" value="NAD(P)-bd_dom_sf"/>
</dbReference>
<dbReference type="Pfam" id="PF00106">
    <property type="entry name" value="adh_short"/>
    <property type="match status" value="1"/>
</dbReference>
<dbReference type="GO" id="GO:0008202">
    <property type="term" value="P:steroid metabolic process"/>
    <property type="evidence" value="ECO:0007669"/>
    <property type="project" value="TreeGrafter"/>
</dbReference>
<comment type="caution">
    <text evidence="2">The sequence shown here is derived from an EMBL/GenBank/DDBJ whole genome shotgun (WGS) entry which is preliminary data.</text>
</comment>
<keyword evidence="1" id="KW-0472">Membrane</keyword>
<protein>
    <submittedName>
        <fullName evidence="2">Uncharacterized protein</fullName>
    </submittedName>
</protein>
<proteinExistence type="predicted"/>
<keyword evidence="1" id="KW-0812">Transmembrane</keyword>
<evidence type="ECO:0000313" key="3">
    <source>
        <dbReference type="Proteomes" id="UP001461498"/>
    </source>
</evidence>
<feature type="transmembrane region" description="Helical" evidence="1">
    <location>
        <begin position="51"/>
        <end position="70"/>
    </location>
</feature>
<gene>
    <name evidence="2" type="ORF">O3M35_003517</name>
</gene>
<dbReference type="Gene3D" id="3.40.50.720">
    <property type="entry name" value="NAD(P)-binding Rossmann-like Domain"/>
    <property type="match status" value="1"/>
</dbReference>
<evidence type="ECO:0000256" key="1">
    <source>
        <dbReference type="SAM" id="Phobius"/>
    </source>
</evidence>
<keyword evidence="1" id="KW-1133">Transmembrane helix</keyword>
<dbReference type="GO" id="GO:0016491">
    <property type="term" value="F:oxidoreductase activity"/>
    <property type="evidence" value="ECO:0007669"/>
    <property type="project" value="TreeGrafter"/>
</dbReference>
<reference evidence="2 3" key="1">
    <citation type="submission" date="2022-12" db="EMBL/GenBank/DDBJ databases">
        <title>Chromosome-level genome assembly of true bugs.</title>
        <authorList>
            <person name="Ma L."/>
            <person name="Li H."/>
        </authorList>
    </citation>
    <scope>NUCLEOTIDE SEQUENCE [LARGE SCALE GENOMIC DNA]</scope>
    <source>
        <strain evidence="2">Lab_2022b</strain>
    </source>
</reference>
<dbReference type="SUPFAM" id="SSF51735">
    <property type="entry name" value="NAD(P)-binding Rossmann-fold domains"/>
    <property type="match status" value="1"/>
</dbReference>
<dbReference type="PANTHER" id="PTHR43313">
    <property type="entry name" value="SHORT-CHAIN DEHYDROGENASE/REDUCTASE FAMILY 9C"/>
    <property type="match status" value="1"/>
</dbReference>
<feature type="transmembrane region" description="Helical" evidence="1">
    <location>
        <begin position="23"/>
        <end position="44"/>
    </location>
</feature>
<dbReference type="InterPro" id="IPR002347">
    <property type="entry name" value="SDR_fam"/>
</dbReference>
<evidence type="ECO:0000313" key="2">
    <source>
        <dbReference type="EMBL" id="KAK9498992.1"/>
    </source>
</evidence>
<dbReference type="AlphaFoldDB" id="A0AAW1CKN6"/>
<dbReference type="Proteomes" id="UP001461498">
    <property type="component" value="Unassembled WGS sequence"/>
</dbReference>
<name>A0AAW1CKN6_9HEMI</name>
<sequence>MKGGEKGKKVAEKEVQWDLIDRLLLPLIFSHASAVIITVILNTLRISQISFFSVFLLIIFFTLLITLSYHNLKVSYAGKCIVLSGCENQIGYSIAKYLDDLGLTVYAGFYNNDKQKQKLKNECSGRLHALDLDVSSEESIKAIFNYVQQQPSGVWAVINAANWGAFGESEWVPSSVLKKTINVNLFGTISLSRTFLPLLRKTKGRVINITSIAGRIRSGIRSPLCIVASGIQSFTDCLRLSMKRWGVDVILIETGMLSTASWYEKNDMINEARTLWHSLTGDQRKDYDEKYFESKITSMYEYSNEQDDLTILLKAVGDAVTRTFPMARYTPVTRKEKIQAFIAEHLPYSVYNIIYD</sequence>
<dbReference type="EMBL" id="JAPXFL010000012">
    <property type="protein sequence ID" value="KAK9498992.1"/>
    <property type="molecule type" value="Genomic_DNA"/>
</dbReference>
<keyword evidence="3" id="KW-1185">Reference proteome</keyword>
<organism evidence="2 3">
    <name type="scientific">Rhynocoris fuscipes</name>
    <dbReference type="NCBI Taxonomy" id="488301"/>
    <lineage>
        <taxon>Eukaryota</taxon>
        <taxon>Metazoa</taxon>
        <taxon>Ecdysozoa</taxon>
        <taxon>Arthropoda</taxon>
        <taxon>Hexapoda</taxon>
        <taxon>Insecta</taxon>
        <taxon>Pterygota</taxon>
        <taxon>Neoptera</taxon>
        <taxon>Paraneoptera</taxon>
        <taxon>Hemiptera</taxon>
        <taxon>Heteroptera</taxon>
        <taxon>Panheteroptera</taxon>
        <taxon>Cimicomorpha</taxon>
        <taxon>Reduviidae</taxon>
        <taxon>Harpactorinae</taxon>
        <taxon>Harpactorini</taxon>
        <taxon>Rhynocoris</taxon>
    </lineage>
</organism>
<dbReference type="PRINTS" id="PR00081">
    <property type="entry name" value="GDHRDH"/>
</dbReference>
<accession>A0AAW1CKN6</accession>